<dbReference type="GeneID" id="28842407"/>
<dbReference type="Pfam" id="PF07690">
    <property type="entry name" value="MFS_1"/>
    <property type="match status" value="1"/>
</dbReference>
<feature type="transmembrane region" description="Helical" evidence="6">
    <location>
        <begin position="91"/>
        <end position="109"/>
    </location>
</feature>
<keyword evidence="9" id="KW-1185">Reference proteome</keyword>
<dbReference type="FunFam" id="1.20.1720.10:FF:000009">
    <property type="entry name" value="MFS multidrug transporter"/>
    <property type="match status" value="1"/>
</dbReference>
<evidence type="ECO:0000313" key="8">
    <source>
        <dbReference type="EMBL" id="OBT93052.1"/>
    </source>
</evidence>
<dbReference type="Proteomes" id="UP000091956">
    <property type="component" value="Unassembled WGS sequence"/>
</dbReference>
<keyword evidence="2" id="KW-0813">Transport</keyword>
<dbReference type="OrthoDB" id="2441642at2759"/>
<feature type="transmembrane region" description="Helical" evidence="6">
    <location>
        <begin position="206"/>
        <end position="225"/>
    </location>
</feature>
<reference evidence="8 9" key="1">
    <citation type="submission" date="2016-03" db="EMBL/GenBank/DDBJ databases">
        <title>Comparative genomics of Pseudogymnoascus destructans, the fungus causing white-nose syndrome of bats.</title>
        <authorList>
            <person name="Palmer J.M."/>
            <person name="Drees K.P."/>
            <person name="Foster J.T."/>
            <person name="Lindner D.L."/>
        </authorList>
    </citation>
    <scope>NUCLEOTIDE SEQUENCE [LARGE SCALE GENOMIC DNA]</scope>
    <source>
        <strain evidence="8 9">UAMH 10579</strain>
    </source>
</reference>
<evidence type="ECO:0000256" key="2">
    <source>
        <dbReference type="ARBA" id="ARBA00022448"/>
    </source>
</evidence>
<evidence type="ECO:0000256" key="3">
    <source>
        <dbReference type="ARBA" id="ARBA00022692"/>
    </source>
</evidence>
<feature type="transmembrane region" description="Helical" evidence="6">
    <location>
        <begin position="381"/>
        <end position="401"/>
    </location>
</feature>
<dbReference type="InterPro" id="IPR020846">
    <property type="entry name" value="MFS_dom"/>
</dbReference>
<feature type="transmembrane region" description="Helical" evidence="6">
    <location>
        <begin position="472"/>
        <end position="494"/>
    </location>
</feature>
<evidence type="ECO:0000256" key="1">
    <source>
        <dbReference type="ARBA" id="ARBA00004141"/>
    </source>
</evidence>
<name>A0A1B8GB48_9PEZI</name>
<feature type="transmembrane region" description="Helical" evidence="6">
    <location>
        <begin position="321"/>
        <end position="342"/>
    </location>
</feature>
<reference evidence="9" key="2">
    <citation type="journal article" date="2018" name="Nat. Commun.">
        <title>Extreme sensitivity to ultraviolet light in the fungal pathogen causing white-nose syndrome of bats.</title>
        <authorList>
            <person name="Palmer J.M."/>
            <person name="Drees K.P."/>
            <person name="Foster J.T."/>
            <person name="Lindner D.L."/>
        </authorList>
    </citation>
    <scope>NUCLEOTIDE SEQUENCE [LARGE SCALE GENOMIC DNA]</scope>
    <source>
        <strain evidence="9">UAMH 10579</strain>
    </source>
</reference>
<sequence length="523" mass="56593">MNNEPKLPDQSDLLSATSNGPVVATEVENDNVAVVDDQPFSIFSEFEKRLYAWSASLAAFSGPVSSTIYYPALNLLAEDLNTTATKINLTITTYLIFQGIAPTIVGGISDKYGRRPALLTCFVVYIAANTGLALQHSFAALLVLRCIQSSGCSGTISISNGVVSDVATRAERGSYVSLAAMGQSLGPALGPIIGGLLTHFLGWRSIFWFLDIYAGVMLCSILLFMPETCRNIVGNGSVPSQKWNVSLMTYLTQRKLRKNNVPVAHNTIQNKKRPSLLASLSILVEKEACLLMIFCALYFAGFSMITASLPSQLSSTYNYNSIQVGLCYIPIGAAAICAKTVVGRAIDWNFRRHCRIQGVEIIKSQQQEIDDFPVERARLEVSVPLVIMACVGVVPYGWVMGLEHPPLGAVIVLLFLFAFSASGLMQTITVLLIDCHPDSPAAVSAANNVLRCLLAAGAVAIAVPLFDKIGRGLTGTLLALVYAVSCLLLWAVVVKGPGWRNERKLKREAIEEKREEEEGRHGI</sequence>
<evidence type="ECO:0000259" key="7">
    <source>
        <dbReference type="PROSITE" id="PS50850"/>
    </source>
</evidence>
<dbReference type="PANTHER" id="PTHR23502">
    <property type="entry name" value="MAJOR FACILITATOR SUPERFAMILY"/>
    <property type="match status" value="1"/>
</dbReference>
<organism evidence="8 9">
    <name type="scientific">Pseudogymnoascus verrucosus</name>
    <dbReference type="NCBI Taxonomy" id="342668"/>
    <lineage>
        <taxon>Eukaryota</taxon>
        <taxon>Fungi</taxon>
        <taxon>Dikarya</taxon>
        <taxon>Ascomycota</taxon>
        <taxon>Pezizomycotina</taxon>
        <taxon>Leotiomycetes</taxon>
        <taxon>Thelebolales</taxon>
        <taxon>Thelebolaceae</taxon>
        <taxon>Pseudogymnoascus</taxon>
    </lineage>
</organism>
<feature type="domain" description="Major facilitator superfamily (MFS) profile" evidence="7">
    <location>
        <begin position="51"/>
        <end position="497"/>
    </location>
</feature>
<dbReference type="PROSITE" id="PS00216">
    <property type="entry name" value="SUGAR_TRANSPORT_1"/>
    <property type="match status" value="1"/>
</dbReference>
<dbReference type="EMBL" id="KV460258">
    <property type="protein sequence ID" value="OBT93052.1"/>
    <property type="molecule type" value="Genomic_DNA"/>
</dbReference>
<dbReference type="SUPFAM" id="SSF103473">
    <property type="entry name" value="MFS general substrate transporter"/>
    <property type="match status" value="1"/>
</dbReference>
<dbReference type="Gene3D" id="1.20.1720.10">
    <property type="entry name" value="Multidrug resistance protein D"/>
    <property type="match status" value="1"/>
</dbReference>
<dbReference type="Gene3D" id="1.20.1250.20">
    <property type="entry name" value="MFS general substrate transporter like domains"/>
    <property type="match status" value="1"/>
</dbReference>
<evidence type="ECO:0000256" key="6">
    <source>
        <dbReference type="SAM" id="Phobius"/>
    </source>
</evidence>
<dbReference type="STRING" id="342668.A0A1B8GB48"/>
<gene>
    <name evidence="8" type="ORF">VE01_09021</name>
</gene>
<protein>
    <recommendedName>
        <fullName evidence="7">Major facilitator superfamily (MFS) profile domain-containing protein</fullName>
    </recommendedName>
</protein>
<dbReference type="RefSeq" id="XP_018126785.1">
    <property type="nucleotide sequence ID" value="XM_018278438.2"/>
</dbReference>
<dbReference type="GO" id="GO:0005886">
    <property type="term" value="C:plasma membrane"/>
    <property type="evidence" value="ECO:0007669"/>
    <property type="project" value="TreeGrafter"/>
</dbReference>
<dbReference type="InterPro" id="IPR011701">
    <property type="entry name" value="MFS"/>
</dbReference>
<dbReference type="GO" id="GO:0022857">
    <property type="term" value="F:transmembrane transporter activity"/>
    <property type="evidence" value="ECO:0007669"/>
    <property type="project" value="InterPro"/>
</dbReference>
<dbReference type="GO" id="GO:0140115">
    <property type="term" value="P:export across plasma membrane"/>
    <property type="evidence" value="ECO:0007669"/>
    <property type="project" value="UniProtKB-ARBA"/>
</dbReference>
<accession>A0A1B8GB48</accession>
<evidence type="ECO:0000256" key="4">
    <source>
        <dbReference type="ARBA" id="ARBA00022989"/>
    </source>
</evidence>
<dbReference type="InterPro" id="IPR005829">
    <property type="entry name" value="Sugar_transporter_CS"/>
</dbReference>
<feature type="transmembrane region" description="Helical" evidence="6">
    <location>
        <begin position="116"/>
        <end position="134"/>
    </location>
</feature>
<dbReference type="PROSITE" id="PS50850">
    <property type="entry name" value="MFS"/>
    <property type="match status" value="1"/>
</dbReference>
<keyword evidence="4 6" id="KW-1133">Transmembrane helix</keyword>
<keyword evidence="3 6" id="KW-0812">Transmembrane</keyword>
<dbReference type="PANTHER" id="PTHR23502:SF51">
    <property type="entry name" value="QUINIDINE RESISTANCE PROTEIN 1-RELATED"/>
    <property type="match status" value="1"/>
</dbReference>
<dbReference type="InterPro" id="IPR036259">
    <property type="entry name" value="MFS_trans_sf"/>
</dbReference>
<evidence type="ECO:0000313" key="9">
    <source>
        <dbReference type="Proteomes" id="UP000091956"/>
    </source>
</evidence>
<dbReference type="AlphaFoldDB" id="A0A1B8GB48"/>
<evidence type="ECO:0000256" key="5">
    <source>
        <dbReference type="ARBA" id="ARBA00023136"/>
    </source>
</evidence>
<feature type="transmembrane region" description="Helical" evidence="6">
    <location>
        <begin position="445"/>
        <end position="466"/>
    </location>
</feature>
<feature type="transmembrane region" description="Helical" evidence="6">
    <location>
        <begin position="407"/>
        <end position="433"/>
    </location>
</feature>
<comment type="subcellular location">
    <subcellularLocation>
        <location evidence="1">Membrane</location>
        <topology evidence="1">Multi-pass membrane protein</topology>
    </subcellularLocation>
</comment>
<keyword evidence="5 6" id="KW-0472">Membrane</keyword>
<dbReference type="GO" id="GO:0042908">
    <property type="term" value="P:xenobiotic transport"/>
    <property type="evidence" value="ECO:0007669"/>
    <property type="project" value="UniProtKB-ARBA"/>
</dbReference>
<proteinExistence type="predicted"/>
<feature type="transmembrane region" description="Helical" evidence="6">
    <location>
        <begin position="50"/>
        <end position="71"/>
    </location>
</feature>
<feature type="transmembrane region" description="Helical" evidence="6">
    <location>
        <begin position="288"/>
        <end position="309"/>
    </location>
</feature>